<name>A0A401Q2C9_SCYTO</name>
<sequence>MKKKLKKRNQSLVRESQIIRKSKEHRIFELQKMAEQSVDSLRNDWERKLHNAEAGPEQEKFGLQNRLC</sequence>
<reference evidence="1 2" key="1">
    <citation type="journal article" date="2018" name="Nat. Ecol. Evol.">
        <title>Shark genomes provide insights into elasmobranch evolution and the origin of vertebrates.</title>
        <authorList>
            <person name="Hara Y"/>
            <person name="Yamaguchi K"/>
            <person name="Onimaru K"/>
            <person name="Kadota M"/>
            <person name="Koyanagi M"/>
            <person name="Keeley SD"/>
            <person name="Tatsumi K"/>
            <person name="Tanaka K"/>
            <person name="Motone F"/>
            <person name="Kageyama Y"/>
            <person name="Nozu R"/>
            <person name="Adachi N"/>
            <person name="Nishimura O"/>
            <person name="Nakagawa R"/>
            <person name="Tanegashima C"/>
            <person name="Kiyatake I"/>
            <person name="Matsumoto R"/>
            <person name="Murakumo K"/>
            <person name="Nishida K"/>
            <person name="Terakita A"/>
            <person name="Kuratani S"/>
            <person name="Sato K"/>
            <person name="Hyodo S Kuraku.S."/>
        </authorList>
    </citation>
    <scope>NUCLEOTIDE SEQUENCE [LARGE SCALE GENOMIC DNA]</scope>
</reference>
<organism evidence="1 2">
    <name type="scientific">Scyliorhinus torazame</name>
    <name type="common">Cloudy catshark</name>
    <name type="synonym">Catulus torazame</name>
    <dbReference type="NCBI Taxonomy" id="75743"/>
    <lineage>
        <taxon>Eukaryota</taxon>
        <taxon>Metazoa</taxon>
        <taxon>Chordata</taxon>
        <taxon>Craniata</taxon>
        <taxon>Vertebrata</taxon>
        <taxon>Chondrichthyes</taxon>
        <taxon>Elasmobranchii</taxon>
        <taxon>Galeomorphii</taxon>
        <taxon>Galeoidea</taxon>
        <taxon>Carcharhiniformes</taxon>
        <taxon>Scyliorhinidae</taxon>
        <taxon>Scyliorhinus</taxon>
    </lineage>
</organism>
<comment type="caution">
    <text evidence="1">The sequence shown here is derived from an EMBL/GenBank/DDBJ whole genome shotgun (WGS) entry which is preliminary data.</text>
</comment>
<dbReference type="PANTHER" id="PTHR18871">
    <property type="entry name" value="CENTROSOMAL PROTEIN OF 112 KDA"/>
    <property type="match status" value="1"/>
</dbReference>
<dbReference type="InterPro" id="IPR055310">
    <property type="entry name" value="CEP112"/>
</dbReference>
<dbReference type="STRING" id="75743.A0A401Q2C9"/>
<gene>
    <name evidence="1" type="ORF">scyTo_0018771</name>
</gene>
<dbReference type="EMBL" id="BFAA01013389">
    <property type="protein sequence ID" value="GCB79589.1"/>
    <property type="molecule type" value="Genomic_DNA"/>
</dbReference>
<accession>A0A401Q2C9</accession>
<protein>
    <submittedName>
        <fullName evidence="1">Uncharacterized protein</fullName>
    </submittedName>
</protein>
<evidence type="ECO:0000313" key="2">
    <source>
        <dbReference type="Proteomes" id="UP000288216"/>
    </source>
</evidence>
<proteinExistence type="predicted"/>
<dbReference type="OrthoDB" id="78101at2759"/>
<dbReference type="Proteomes" id="UP000288216">
    <property type="component" value="Unassembled WGS sequence"/>
</dbReference>
<dbReference type="AlphaFoldDB" id="A0A401Q2C9"/>
<dbReference type="PANTHER" id="PTHR18871:SF2">
    <property type="entry name" value="CENTROSOMAL PROTEIN OF 112 KDA"/>
    <property type="match status" value="1"/>
</dbReference>
<keyword evidence="2" id="KW-1185">Reference proteome</keyword>
<evidence type="ECO:0000313" key="1">
    <source>
        <dbReference type="EMBL" id="GCB79589.1"/>
    </source>
</evidence>